<name>A0A859CRN7_9GAMM</name>
<dbReference type="EMBL" id="CP054301">
    <property type="protein sequence ID" value="QKK78774.1"/>
    <property type="molecule type" value="Genomic_DNA"/>
</dbReference>
<reference evidence="1 2" key="1">
    <citation type="submission" date="2020-06" db="EMBL/GenBank/DDBJ databases">
        <authorList>
            <person name="Voronona O.L."/>
            <person name="Aksenova E.I."/>
            <person name="Kunda M.S."/>
            <person name="Semenov A.N."/>
            <person name="Ryzhova N."/>
        </authorList>
    </citation>
    <scope>NUCLEOTIDE SEQUENCE [LARGE SCALE GENOMIC DNA]</scope>
    <source>
        <strain evidence="1 2">MPKMM3633</strain>
    </source>
</reference>
<evidence type="ECO:0000313" key="1">
    <source>
        <dbReference type="EMBL" id="QKK78774.1"/>
    </source>
</evidence>
<protein>
    <submittedName>
        <fullName evidence="1">Uncharacterized protein</fullName>
    </submittedName>
</protein>
<accession>A0A859CRN7</accession>
<sequence length="38" mass="4147">MSGDALSNSFHSVYCNATLSIEQSSRGGFLVNMIEWPP</sequence>
<dbReference type="AlphaFoldDB" id="A0A859CRN7"/>
<evidence type="ECO:0000313" key="2">
    <source>
        <dbReference type="Proteomes" id="UP000509371"/>
    </source>
</evidence>
<organism evidence="1 2">
    <name type="scientific">Marinomonas primoryensis</name>
    <dbReference type="NCBI Taxonomy" id="178399"/>
    <lineage>
        <taxon>Bacteria</taxon>
        <taxon>Pseudomonadati</taxon>
        <taxon>Pseudomonadota</taxon>
        <taxon>Gammaproteobacteria</taxon>
        <taxon>Oceanospirillales</taxon>
        <taxon>Oceanospirillaceae</taxon>
        <taxon>Marinomonas</taxon>
    </lineage>
</organism>
<dbReference type="Proteomes" id="UP000509371">
    <property type="component" value="Chromosome"/>
</dbReference>
<dbReference type="KEGG" id="mpri:MP3633_0036"/>
<gene>
    <name evidence="1" type="ORF">MP3633_0036</name>
</gene>
<proteinExistence type="predicted"/>